<dbReference type="GeneID" id="87832283"/>
<evidence type="ECO:0000313" key="2">
    <source>
        <dbReference type="Proteomes" id="UP001302602"/>
    </source>
</evidence>
<protein>
    <submittedName>
        <fullName evidence="1">Uncharacterized protein</fullName>
    </submittedName>
</protein>
<keyword evidence="2" id="KW-1185">Reference proteome</keyword>
<comment type="caution">
    <text evidence="1">The sequence shown here is derived from an EMBL/GenBank/DDBJ whole genome shotgun (WGS) entry which is preliminary data.</text>
</comment>
<organism evidence="1 2">
    <name type="scientific">Parathielavia appendiculata</name>
    <dbReference type="NCBI Taxonomy" id="2587402"/>
    <lineage>
        <taxon>Eukaryota</taxon>
        <taxon>Fungi</taxon>
        <taxon>Dikarya</taxon>
        <taxon>Ascomycota</taxon>
        <taxon>Pezizomycotina</taxon>
        <taxon>Sordariomycetes</taxon>
        <taxon>Sordariomycetidae</taxon>
        <taxon>Sordariales</taxon>
        <taxon>Chaetomiaceae</taxon>
        <taxon>Parathielavia</taxon>
    </lineage>
</organism>
<dbReference type="AlphaFoldDB" id="A0AAN6Z4W9"/>
<accession>A0AAN6Z4W9</accession>
<sequence>MASSTRPSWLTPEVETSIGRVTETGSELNRLSAKGRVPKFCYDQTDQLGPGWIRVIDLVPGAGDDPIICSLSQQALRGGESYEAV</sequence>
<reference evidence="1" key="2">
    <citation type="submission" date="2023-05" db="EMBL/GenBank/DDBJ databases">
        <authorList>
            <consortium name="Lawrence Berkeley National Laboratory"/>
            <person name="Steindorff A."/>
            <person name="Hensen N."/>
            <person name="Bonometti L."/>
            <person name="Westerberg I."/>
            <person name="Brannstrom I.O."/>
            <person name="Guillou S."/>
            <person name="Cros-Aarteil S."/>
            <person name="Calhoun S."/>
            <person name="Haridas S."/>
            <person name="Kuo A."/>
            <person name="Mondo S."/>
            <person name="Pangilinan J."/>
            <person name="Riley R."/>
            <person name="Labutti K."/>
            <person name="Andreopoulos B."/>
            <person name="Lipzen A."/>
            <person name="Chen C."/>
            <person name="Yanf M."/>
            <person name="Daum C."/>
            <person name="Ng V."/>
            <person name="Clum A."/>
            <person name="Ohm R."/>
            <person name="Martin F."/>
            <person name="Silar P."/>
            <person name="Natvig D."/>
            <person name="Lalanne C."/>
            <person name="Gautier V."/>
            <person name="Ament-Velasquez S.L."/>
            <person name="Kruys A."/>
            <person name="Hutchinson M.I."/>
            <person name="Powell A.J."/>
            <person name="Barry K."/>
            <person name="Miller A.N."/>
            <person name="Grigoriev I.V."/>
            <person name="Debuchy R."/>
            <person name="Gladieux P."/>
            <person name="Thoren M.H."/>
            <person name="Johannesson H."/>
        </authorList>
    </citation>
    <scope>NUCLEOTIDE SEQUENCE</scope>
    <source>
        <strain evidence="1">CBS 731.68</strain>
    </source>
</reference>
<reference evidence="1" key="1">
    <citation type="journal article" date="2023" name="Mol. Phylogenet. Evol.">
        <title>Genome-scale phylogeny and comparative genomics of the fungal order Sordariales.</title>
        <authorList>
            <person name="Hensen N."/>
            <person name="Bonometti L."/>
            <person name="Westerberg I."/>
            <person name="Brannstrom I.O."/>
            <person name="Guillou S."/>
            <person name="Cros-Aarteil S."/>
            <person name="Calhoun S."/>
            <person name="Haridas S."/>
            <person name="Kuo A."/>
            <person name="Mondo S."/>
            <person name="Pangilinan J."/>
            <person name="Riley R."/>
            <person name="LaButti K."/>
            <person name="Andreopoulos B."/>
            <person name="Lipzen A."/>
            <person name="Chen C."/>
            <person name="Yan M."/>
            <person name="Daum C."/>
            <person name="Ng V."/>
            <person name="Clum A."/>
            <person name="Steindorff A."/>
            <person name="Ohm R.A."/>
            <person name="Martin F."/>
            <person name="Silar P."/>
            <person name="Natvig D.O."/>
            <person name="Lalanne C."/>
            <person name="Gautier V."/>
            <person name="Ament-Velasquez S.L."/>
            <person name="Kruys A."/>
            <person name="Hutchinson M.I."/>
            <person name="Powell A.J."/>
            <person name="Barry K."/>
            <person name="Miller A.N."/>
            <person name="Grigoriev I.V."/>
            <person name="Debuchy R."/>
            <person name="Gladieux P."/>
            <person name="Hiltunen Thoren M."/>
            <person name="Johannesson H."/>
        </authorList>
    </citation>
    <scope>NUCLEOTIDE SEQUENCE</scope>
    <source>
        <strain evidence="1">CBS 731.68</strain>
    </source>
</reference>
<feature type="non-terminal residue" evidence="1">
    <location>
        <position position="85"/>
    </location>
</feature>
<name>A0AAN6Z4W9_9PEZI</name>
<gene>
    <name evidence="1" type="ORF">N657DRAFT_670005</name>
</gene>
<dbReference type="RefSeq" id="XP_062649581.1">
    <property type="nucleotide sequence ID" value="XM_062795515.1"/>
</dbReference>
<proteinExistence type="predicted"/>
<dbReference type="Proteomes" id="UP001302602">
    <property type="component" value="Unassembled WGS sequence"/>
</dbReference>
<dbReference type="EMBL" id="MU853225">
    <property type="protein sequence ID" value="KAK4125810.1"/>
    <property type="molecule type" value="Genomic_DNA"/>
</dbReference>
<evidence type="ECO:0000313" key="1">
    <source>
        <dbReference type="EMBL" id="KAK4125810.1"/>
    </source>
</evidence>